<protein>
    <submittedName>
        <fullName evidence="1">Uncharacterized protein</fullName>
    </submittedName>
</protein>
<dbReference type="AlphaFoldDB" id="A0AAE1BAS9"/>
<dbReference type="EMBL" id="JAWDGP010000241">
    <property type="protein sequence ID" value="KAK3802390.1"/>
    <property type="molecule type" value="Genomic_DNA"/>
</dbReference>
<evidence type="ECO:0000313" key="2">
    <source>
        <dbReference type="Proteomes" id="UP001283361"/>
    </source>
</evidence>
<evidence type="ECO:0000313" key="1">
    <source>
        <dbReference type="EMBL" id="KAK3802390.1"/>
    </source>
</evidence>
<reference evidence="1" key="1">
    <citation type="journal article" date="2023" name="G3 (Bethesda)">
        <title>A reference genome for the long-term kleptoplast-retaining sea slug Elysia crispata morphotype clarki.</title>
        <authorList>
            <person name="Eastman K.E."/>
            <person name="Pendleton A.L."/>
            <person name="Shaikh M.A."/>
            <person name="Suttiyut T."/>
            <person name="Ogas R."/>
            <person name="Tomko P."/>
            <person name="Gavelis G."/>
            <person name="Widhalm J.R."/>
            <person name="Wisecaver J.H."/>
        </authorList>
    </citation>
    <scope>NUCLEOTIDE SEQUENCE</scope>
    <source>
        <strain evidence="1">ECLA1</strain>
    </source>
</reference>
<gene>
    <name evidence="1" type="ORF">RRG08_034535</name>
</gene>
<dbReference type="Proteomes" id="UP001283361">
    <property type="component" value="Unassembled WGS sequence"/>
</dbReference>
<keyword evidence="2" id="KW-1185">Reference proteome</keyword>
<name>A0AAE1BAS9_9GAST</name>
<proteinExistence type="predicted"/>
<comment type="caution">
    <text evidence="1">The sequence shown here is derived from an EMBL/GenBank/DDBJ whole genome shotgun (WGS) entry which is preliminary data.</text>
</comment>
<organism evidence="1 2">
    <name type="scientific">Elysia crispata</name>
    <name type="common">lettuce slug</name>
    <dbReference type="NCBI Taxonomy" id="231223"/>
    <lineage>
        <taxon>Eukaryota</taxon>
        <taxon>Metazoa</taxon>
        <taxon>Spiralia</taxon>
        <taxon>Lophotrochozoa</taxon>
        <taxon>Mollusca</taxon>
        <taxon>Gastropoda</taxon>
        <taxon>Heterobranchia</taxon>
        <taxon>Euthyneura</taxon>
        <taxon>Panpulmonata</taxon>
        <taxon>Sacoglossa</taxon>
        <taxon>Placobranchoidea</taxon>
        <taxon>Plakobranchidae</taxon>
        <taxon>Elysia</taxon>
    </lineage>
</organism>
<accession>A0AAE1BAS9</accession>
<sequence>MPHWFGQGVGVLVKYSRKLGRVITPMDRSGHNAKQGVGLHRELQTQLWRERQIEVFKVAFLCRRFFSYLDISSQRVRHWDKILY</sequence>